<dbReference type="InterPro" id="IPR000182">
    <property type="entry name" value="GNAT_dom"/>
</dbReference>
<dbReference type="OrthoDB" id="7205533at2"/>
<evidence type="ECO:0000313" key="4">
    <source>
        <dbReference type="EMBL" id="TCJ18787.1"/>
    </source>
</evidence>
<organism evidence="4 5">
    <name type="scientific">Flaviaesturariibacter flavus</name>
    <dbReference type="NCBI Taxonomy" id="2502780"/>
    <lineage>
        <taxon>Bacteria</taxon>
        <taxon>Pseudomonadati</taxon>
        <taxon>Bacteroidota</taxon>
        <taxon>Chitinophagia</taxon>
        <taxon>Chitinophagales</taxon>
        <taxon>Chitinophagaceae</taxon>
        <taxon>Flaviaestuariibacter</taxon>
    </lineage>
</organism>
<keyword evidence="1 4" id="KW-0808">Transferase</keyword>
<dbReference type="AlphaFoldDB" id="A0A4R1BN63"/>
<evidence type="ECO:0000256" key="1">
    <source>
        <dbReference type="ARBA" id="ARBA00022679"/>
    </source>
</evidence>
<accession>A0A4R1BN63</accession>
<dbReference type="CDD" id="cd04301">
    <property type="entry name" value="NAT_SF"/>
    <property type="match status" value="1"/>
</dbReference>
<dbReference type="Proteomes" id="UP000295334">
    <property type="component" value="Unassembled WGS sequence"/>
</dbReference>
<dbReference type="InterPro" id="IPR016181">
    <property type="entry name" value="Acyl_CoA_acyltransferase"/>
</dbReference>
<dbReference type="EMBL" id="SJZI01000003">
    <property type="protein sequence ID" value="TCJ18787.1"/>
    <property type="molecule type" value="Genomic_DNA"/>
</dbReference>
<gene>
    <name evidence="4" type="ORF">EPD60_03235</name>
</gene>
<dbReference type="GO" id="GO:0016747">
    <property type="term" value="F:acyltransferase activity, transferring groups other than amino-acyl groups"/>
    <property type="evidence" value="ECO:0007669"/>
    <property type="project" value="InterPro"/>
</dbReference>
<dbReference type="RefSeq" id="WP_131446794.1">
    <property type="nucleotide sequence ID" value="NZ_SJZI01000003.1"/>
</dbReference>
<evidence type="ECO:0000256" key="2">
    <source>
        <dbReference type="ARBA" id="ARBA00023315"/>
    </source>
</evidence>
<dbReference type="SUPFAM" id="SSF55729">
    <property type="entry name" value="Acyl-CoA N-acyltransferases (Nat)"/>
    <property type="match status" value="1"/>
</dbReference>
<evidence type="ECO:0000259" key="3">
    <source>
        <dbReference type="PROSITE" id="PS51186"/>
    </source>
</evidence>
<keyword evidence="5" id="KW-1185">Reference proteome</keyword>
<evidence type="ECO:0000313" key="5">
    <source>
        <dbReference type="Proteomes" id="UP000295334"/>
    </source>
</evidence>
<dbReference type="InterPro" id="IPR050832">
    <property type="entry name" value="Bact_Acetyltransf"/>
</dbReference>
<comment type="caution">
    <text evidence="4">The sequence shown here is derived from an EMBL/GenBank/DDBJ whole genome shotgun (WGS) entry which is preliminary data.</text>
</comment>
<proteinExistence type="predicted"/>
<protein>
    <submittedName>
        <fullName evidence="4">GNAT family N-acetyltransferase</fullName>
    </submittedName>
</protein>
<reference evidence="4 5" key="1">
    <citation type="submission" date="2019-03" db="EMBL/GenBank/DDBJ databases">
        <authorList>
            <person name="Kim M.K.M."/>
        </authorList>
    </citation>
    <scope>NUCLEOTIDE SEQUENCE [LARGE SCALE GENOMIC DNA]</scope>
    <source>
        <strain evidence="4 5">17J68-12</strain>
    </source>
</reference>
<feature type="domain" description="N-acetyltransferase" evidence="3">
    <location>
        <begin position="4"/>
        <end position="172"/>
    </location>
</feature>
<dbReference type="PROSITE" id="PS51186">
    <property type="entry name" value="GNAT"/>
    <property type="match status" value="1"/>
</dbReference>
<dbReference type="Gene3D" id="3.40.630.30">
    <property type="match status" value="1"/>
</dbReference>
<dbReference type="PANTHER" id="PTHR43877">
    <property type="entry name" value="AMINOALKYLPHOSPHONATE N-ACETYLTRANSFERASE-RELATED-RELATED"/>
    <property type="match status" value="1"/>
</dbReference>
<sequence length="172" mass="19384">MEGIEIRRATAADLSALQQVGRQTFAETFSDTNTEENMRRYLAESFAAQKLTAELNAPHSEFYFAVLNGAVAGYLKVNSGPAQTGLQEAGALEIERIYVLREFQAKKIGQLLFEKAVRVARQQGAAYVWLGVWEENEKAIDFYKKNGFVAFDKHLFRLGNDVQTDILMKLKL</sequence>
<keyword evidence="2" id="KW-0012">Acyltransferase</keyword>
<dbReference type="Pfam" id="PF00583">
    <property type="entry name" value="Acetyltransf_1"/>
    <property type="match status" value="1"/>
</dbReference>
<name>A0A4R1BN63_9BACT</name>